<organism evidence="2 3">
    <name type="scientific">Puccinia graminis f. sp. tritici</name>
    <dbReference type="NCBI Taxonomy" id="56615"/>
    <lineage>
        <taxon>Eukaryota</taxon>
        <taxon>Fungi</taxon>
        <taxon>Dikarya</taxon>
        <taxon>Basidiomycota</taxon>
        <taxon>Pucciniomycotina</taxon>
        <taxon>Pucciniomycetes</taxon>
        <taxon>Pucciniales</taxon>
        <taxon>Pucciniaceae</taxon>
        <taxon>Puccinia</taxon>
    </lineage>
</organism>
<sequence>MYRHRLANLRDSGVTITADSLLSIILHCSIAHGTDLRHEFDSAVDRELSVDREVPLSFNDHINILTACQEKVRAREAERHCDPLPAGFSSSAISQPPACSASVESHPDNIYVLADFRHNLPPPPGLHGPQYQAYYPILAPPFPPFAPYLPPPPPPPSPGPLRPTDSY</sequence>
<evidence type="ECO:0000313" key="3">
    <source>
        <dbReference type="Proteomes" id="UP000325313"/>
    </source>
</evidence>
<evidence type="ECO:0000256" key="1">
    <source>
        <dbReference type="SAM" id="MobiDB-lite"/>
    </source>
</evidence>
<comment type="caution">
    <text evidence="2">The sequence shown here is derived from an EMBL/GenBank/DDBJ whole genome shotgun (WGS) entry which is preliminary data.</text>
</comment>
<accession>A0A5B0MH46</accession>
<proteinExistence type="predicted"/>
<dbReference type="Proteomes" id="UP000325313">
    <property type="component" value="Unassembled WGS sequence"/>
</dbReference>
<reference evidence="2 3" key="1">
    <citation type="submission" date="2019-05" db="EMBL/GenBank/DDBJ databases">
        <title>Emergence of the Ug99 lineage of the wheat stem rust pathogen through somatic hybridization.</title>
        <authorList>
            <person name="Li F."/>
            <person name="Upadhyaya N.M."/>
            <person name="Sperschneider J."/>
            <person name="Matny O."/>
            <person name="Nguyen-Phuc H."/>
            <person name="Mago R."/>
            <person name="Raley C."/>
            <person name="Miller M.E."/>
            <person name="Silverstein K.A.T."/>
            <person name="Henningsen E."/>
            <person name="Hirsch C.D."/>
            <person name="Visser B."/>
            <person name="Pretorius Z.A."/>
            <person name="Steffenson B.J."/>
            <person name="Schwessinger B."/>
            <person name="Dodds P.N."/>
            <person name="Figueroa M."/>
        </authorList>
    </citation>
    <scope>NUCLEOTIDE SEQUENCE [LARGE SCALE GENOMIC DNA]</scope>
    <source>
        <strain evidence="2 3">Ug99</strain>
    </source>
</reference>
<gene>
    <name evidence="2" type="ORF">PGTUg99_011402</name>
</gene>
<evidence type="ECO:0000313" key="2">
    <source>
        <dbReference type="EMBL" id="KAA1075468.1"/>
    </source>
</evidence>
<feature type="region of interest" description="Disordered" evidence="1">
    <location>
        <begin position="146"/>
        <end position="167"/>
    </location>
</feature>
<dbReference type="EMBL" id="VDEP01000472">
    <property type="protein sequence ID" value="KAA1075468.1"/>
    <property type="molecule type" value="Genomic_DNA"/>
</dbReference>
<dbReference type="AlphaFoldDB" id="A0A5B0MH46"/>
<feature type="compositionally biased region" description="Pro residues" evidence="1">
    <location>
        <begin position="146"/>
        <end position="161"/>
    </location>
</feature>
<protein>
    <submittedName>
        <fullName evidence="2">Uncharacterized protein</fullName>
    </submittedName>
</protein>
<name>A0A5B0MH46_PUCGR</name>